<organism evidence="1 2">
    <name type="scientific">Orchesella dallaii</name>
    <dbReference type="NCBI Taxonomy" id="48710"/>
    <lineage>
        <taxon>Eukaryota</taxon>
        <taxon>Metazoa</taxon>
        <taxon>Ecdysozoa</taxon>
        <taxon>Arthropoda</taxon>
        <taxon>Hexapoda</taxon>
        <taxon>Collembola</taxon>
        <taxon>Entomobryomorpha</taxon>
        <taxon>Entomobryoidea</taxon>
        <taxon>Orchesellidae</taxon>
        <taxon>Orchesellinae</taxon>
        <taxon>Orchesella</taxon>
    </lineage>
</organism>
<dbReference type="Proteomes" id="UP001642540">
    <property type="component" value="Unassembled WGS sequence"/>
</dbReference>
<dbReference type="Gene3D" id="3.40.630.30">
    <property type="match status" value="1"/>
</dbReference>
<evidence type="ECO:0000313" key="2">
    <source>
        <dbReference type="Proteomes" id="UP001642540"/>
    </source>
</evidence>
<dbReference type="PANTHER" id="PTHR20905:SF1">
    <property type="entry name" value="AT07410P-RELATED"/>
    <property type="match status" value="1"/>
</dbReference>
<dbReference type="PANTHER" id="PTHR20905">
    <property type="entry name" value="N-ACETYLTRANSFERASE-RELATED"/>
    <property type="match status" value="1"/>
</dbReference>
<sequence>MPSEESYKVIEGDWKDFRFRRVLPADYEAVQEHVAQNFVRDENTCKLLGWNEDFAADVSLVVSLFLPEGLSFIAEHIPTGKIAGVRITFHHKPDSSFDGVPLKSRNSKILLKLVNEIEEMADVVNKHGIDTWAEFFIASTSPDFRNQGLAGEFYDRSINFLTAEGFKHALVVVTSPYTRKATIKRGFEQQSRIDYENFLDFDEKTPVFKKEDLTSEHYAMVMLKTL</sequence>
<proteinExistence type="predicted"/>
<protein>
    <recommendedName>
        <fullName evidence="3">Dopamine N-acetyltransferase</fullName>
    </recommendedName>
</protein>
<gene>
    <name evidence="1" type="ORF">ODALV1_LOCUS14746</name>
</gene>
<dbReference type="InterPro" id="IPR016181">
    <property type="entry name" value="Acyl_CoA_acyltransferase"/>
</dbReference>
<comment type="caution">
    <text evidence="1">The sequence shown here is derived from an EMBL/GenBank/DDBJ whole genome shotgun (WGS) entry which is preliminary data.</text>
</comment>
<dbReference type="EMBL" id="CAXLJM020000046">
    <property type="protein sequence ID" value="CAL8111121.1"/>
    <property type="molecule type" value="Genomic_DNA"/>
</dbReference>
<dbReference type="SUPFAM" id="SSF55729">
    <property type="entry name" value="Acyl-CoA N-acyltransferases (Nat)"/>
    <property type="match status" value="1"/>
</dbReference>
<keyword evidence="2" id="KW-1185">Reference proteome</keyword>
<reference evidence="1 2" key="1">
    <citation type="submission" date="2024-08" db="EMBL/GenBank/DDBJ databases">
        <authorList>
            <person name="Cucini C."/>
            <person name="Frati F."/>
        </authorList>
    </citation>
    <scope>NUCLEOTIDE SEQUENCE [LARGE SCALE GENOMIC DNA]</scope>
</reference>
<evidence type="ECO:0000313" key="1">
    <source>
        <dbReference type="EMBL" id="CAL8111121.1"/>
    </source>
</evidence>
<evidence type="ECO:0008006" key="3">
    <source>
        <dbReference type="Google" id="ProtNLM"/>
    </source>
</evidence>
<accession>A0ABP1QSW5</accession>
<name>A0ABP1QSW5_9HEXA</name>